<evidence type="ECO:0008006" key="4">
    <source>
        <dbReference type="Google" id="ProtNLM"/>
    </source>
</evidence>
<keyword evidence="1" id="KW-1133">Transmembrane helix</keyword>
<dbReference type="Proteomes" id="UP000315439">
    <property type="component" value="Unassembled WGS sequence"/>
</dbReference>
<keyword evidence="3" id="KW-1185">Reference proteome</keyword>
<name>A0A545U7X6_9GAMM</name>
<proteinExistence type="predicted"/>
<feature type="transmembrane region" description="Helical" evidence="1">
    <location>
        <begin position="83"/>
        <end position="104"/>
    </location>
</feature>
<accession>A0A545U7X6</accession>
<evidence type="ECO:0000313" key="2">
    <source>
        <dbReference type="EMBL" id="TQV85580.1"/>
    </source>
</evidence>
<protein>
    <recommendedName>
        <fullName evidence="4">Zinc-finger domain-containing protein</fullName>
    </recommendedName>
</protein>
<keyword evidence="1" id="KW-0812">Transmembrane</keyword>
<comment type="caution">
    <text evidence="2">The sequence shown here is derived from an EMBL/GenBank/DDBJ whole genome shotgun (WGS) entry which is preliminary data.</text>
</comment>
<dbReference type="RefSeq" id="WP_142933256.1">
    <property type="nucleotide sequence ID" value="NZ_ML660168.1"/>
</dbReference>
<gene>
    <name evidence="2" type="ORF">FLL46_20710</name>
</gene>
<keyword evidence="1" id="KW-0472">Membrane</keyword>
<evidence type="ECO:0000256" key="1">
    <source>
        <dbReference type="SAM" id="Phobius"/>
    </source>
</evidence>
<feature type="transmembrane region" description="Helical" evidence="1">
    <location>
        <begin position="116"/>
        <end position="133"/>
    </location>
</feature>
<sequence length="150" mass="17026">MSIQQSDINEEKFEKLSGYLDGELTQQEAQKVSLLIETDSEYQQLYQELSLMRHEIQSLSLQEQELEHLEKLFQEPIAKTTRMFGLALIAVASVAIVGFTFFKIFTNPDLGLLEKLLVGALGSGSLLLLFSVLRQRLMNAKKDKYGKVKI</sequence>
<dbReference type="EMBL" id="VIKS01000012">
    <property type="protein sequence ID" value="TQV85580.1"/>
    <property type="molecule type" value="Genomic_DNA"/>
</dbReference>
<organism evidence="2 3">
    <name type="scientific">Aliikangiella coralliicola</name>
    <dbReference type="NCBI Taxonomy" id="2592383"/>
    <lineage>
        <taxon>Bacteria</taxon>
        <taxon>Pseudomonadati</taxon>
        <taxon>Pseudomonadota</taxon>
        <taxon>Gammaproteobacteria</taxon>
        <taxon>Oceanospirillales</taxon>
        <taxon>Pleioneaceae</taxon>
        <taxon>Aliikangiella</taxon>
    </lineage>
</organism>
<dbReference type="OrthoDB" id="9782842at2"/>
<reference evidence="2 3" key="1">
    <citation type="submission" date="2019-07" db="EMBL/GenBank/DDBJ databases">
        <title>Draft genome for Aliikangiella sp. M105.</title>
        <authorList>
            <person name="Wang G."/>
        </authorList>
    </citation>
    <scope>NUCLEOTIDE SEQUENCE [LARGE SCALE GENOMIC DNA]</scope>
    <source>
        <strain evidence="2 3">M105</strain>
    </source>
</reference>
<evidence type="ECO:0000313" key="3">
    <source>
        <dbReference type="Proteomes" id="UP000315439"/>
    </source>
</evidence>
<dbReference type="AlphaFoldDB" id="A0A545U7X6"/>